<feature type="compositionally biased region" description="Basic and acidic residues" evidence="11">
    <location>
        <begin position="54"/>
        <end position="73"/>
    </location>
</feature>
<dbReference type="RefSeq" id="XP_004715261.2">
    <property type="nucleotide sequence ID" value="XM_004715204.3"/>
</dbReference>
<gene>
    <name evidence="14" type="primary">GLT8D1</name>
</gene>
<evidence type="ECO:0000256" key="6">
    <source>
        <dbReference type="ARBA" id="ARBA00022968"/>
    </source>
</evidence>
<dbReference type="GeneID" id="101649882"/>
<evidence type="ECO:0000313" key="13">
    <source>
        <dbReference type="Proteomes" id="UP000694863"/>
    </source>
</evidence>
<keyword evidence="6" id="KW-0735">Signal-anchor</keyword>
<evidence type="ECO:0000313" key="14">
    <source>
        <dbReference type="RefSeq" id="XP_004715261.2"/>
    </source>
</evidence>
<keyword evidence="13" id="KW-1185">Reference proteome</keyword>
<proteinExistence type="inferred from homology"/>
<evidence type="ECO:0000256" key="4">
    <source>
        <dbReference type="ARBA" id="ARBA00022679"/>
    </source>
</evidence>
<evidence type="ECO:0000256" key="10">
    <source>
        <dbReference type="ARBA" id="ARBA00041022"/>
    </source>
</evidence>
<dbReference type="CDD" id="cd06429">
    <property type="entry name" value="GT8_like_1"/>
    <property type="match status" value="1"/>
</dbReference>
<evidence type="ECO:0000256" key="3">
    <source>
        <dbReference type="ARBA" id="ARBA00022676"/>
    </source>
</evidence>
<name>A0ABM0J5I6_ECHTE</name>
<evidence type="ECO:0000256" key="11">
    <source>
        <dbReference type="SAM" id="MobiDB-lite"/>
    </source>
</evidence>
<evidence type="ECO:0000256" key="8">
    <source>
        <dbReference type="ARBA" id="ARBA00023136"/>
    </source>
</evidence>
<keyword evidence="9" id="KW-0325">Glycoprotein</keyword>
<protein>
    <recommendedName>
        <fullName evidence="10">Glycosyltransferase 8 domain-containing protein 1</fullName>
    </recommendedName>
</protein>
<evidence type="ECO:0000256" key="5">
    <source>
        <dbReference type="ARBA" id="ARBA00022692"/>
    </source>
</evidence>
<comment type="similarity">
    <text evidence="2">Belongs to the glycosyltransferase 8 family.</text>
</comment>
<dbReference type="Proteomes" id="UP000694863">
    <property type="component" value="Unplaced"/>
</dbReference>
<evidence type="ECO:0000256" key="9">
    <source>
        <dbReference type="ARBA" id="ARBA00023180"/>
    </source>
</evidence>
<keyword evidence="7 12" id="KW-1133">Transmembrane helix</keyword>
<evidence type="ECO:0000256" key="1">
    <source>
        <dbReference type="ARBA" id="ARBA00004606"/>
    </source>
</evidence>
<comment type="subcellular location">
    <subcellularLocation>
        <location evidence="1">Membrane</location>
        <topology evidence="1">Single-pass type II membrane protein</topology>
    </subcellularLocation>
</comment>
<keyword evidence="5 12" id="KW-0812">Transmembrane</keyword>
<dbReference type="PANTHER" id="PTHR13778:SF3">
    <property type="entry name" value="GLYCOSYLTRANSFERASE 8 DOMAIN-CONTAINING PROTEIN 1"/>
    <property type="match status" value="1"/>
</dbReference>
<dbReference type="InterPro" id="IPR029044">
    <property type="entry name" value="Nucleotide-diphossugar_trans"/>
</dbReference>
<sequence length="477" mass="53340">MSKPGELVVREVRGQRCWASAPWGTCWSQPARLRCSACQGTDGQARPSPGRVTGDCRSHSQSVHFHDACEPRRQPGPALGLPRSRNPSRESHAVSQTLPTNPGLGQKRKMSFRKVNIIILVLAIALFLLVLHRNFLGLSNLLRNEASDTGIWGLQPIDFAPNAPQPAVDRWPEEIPVVIAASEDRLGGAIAAINSIQHNTRSHVAFYIVTLNGTADHLRSWLNSGSLKNIRYKIVDFDTKLLEGKVKQDPVQGDSVKPLIFARFYLPVLVPSAKKAIYVDDDVIVQGDVLALYNTPLKPGHAAAFSEDCDSTSAKVVVRGAGNQYNYIGYLDYKKERIRKLSMKASTCSFNPGVFVANLTEWRRQNITNQLEKWMKLNAEEGLYSRTLAGSVTTPPLLIVFYQQHSTLDPMWNVRHLGSSAGKRYSPQFVKAAKLLHWNGHFKPWGRTASYADVWERWYIPDPTGKFSLVRRHMEVN</sequence>
<dbReference type="PANTHER" id="PTHR13778">
    <property type="entry name" value="GLYCOSYLTRANSFERASE 8 DOMAIN-CONTAINING PROTEIN"/>
    <property type="match status" value="1"/>
</dbReference>
<keyword evidence="8 12" id="KW-0472">Membrane</keyword>
<keyword evidence="3" id="KW-0328">Glycosyltransferase</keyword>
<evidence type="ECO:0000256" key="12">
    <source>
        <dbReference type="SAM" id="Phobius"/>
    </source>
</evidence>
<dbReference type="Gene3D" id="3.90.550.10">
    <property type="entry name" value="Spore Coat Polysaccharide Biosynthesis Protein SpsA, Chain A"/>
    <property type="match status" value="1"/>
</dbReference>
<accession>A0ABM0J5I6</accession>
<feature type="transmembrane region" description="Helical" evidence="12">
    <location>
        <begin position="115"/>
        <end position="135"/>
    </location>
</feature>
<feature type="region of interest" description="Disordered" evidence="11">
    <location>
        <begin position="38"/>
        <end position="106"/>
    </location>
</feature>
<reference evidence="14" key="1">
    <citation type="submission" date="2025-08" db="UniProtKB">
        <authorList>
            <consortium name="RefSeq"/>
        </authorList>
    </citation>
    <scope>IDENTIFICATION</scope>
</reference>
<dbReference type="SUPFAM" id="SSF53448">
    <property type="entry name" value="Nucleotide-diphospho-sugar transferases"/>
    <property type="match status" value="1"/>
</dbReference>
<evidence type="ECO:0000256" key="2">
    <source>
        <dbReference type="ARBA" id="ARBA00006351"/>
    </source>
</evidence>
<dbReference type="Pfam" id="PF01501">
    <property type="entry name" value="Glyco_transf_8"/>
    <property type="match status" value="1"/>
</dbReference>
<organism evidence="13 14">
    <name type="scientific">Echinops telfairi</name>
    <name type="common">Lesser hedgehog tenrec</name>
    <dbReference type="NCBI Taxonomy" id="9371"/>
    <lineage>
        <taxon>Eukaryota</taxon>
        <taxon>Metazoa</taxon>
        <taxon>Chordata</taxon>
        <taxon>Craniata</taxon>
        <taxon>Vertebrata</taxon>
        <taxon>Euteleostomi</taxon>
        <taxon>Mammalia</taxon>
        <taxon>Eutheria</taxon>
        <taxon>Afrotheria</taxon>
        <taxon>Tenrecidae</taxon>
        <taxon>Tenrecinae</taxon>
        <taxon>Echinops</taxon>
    </lineage>
</organism>
<dbReference type="InterPro" id="IPR002495">
    <property type="entry name" value="Glyco_trans_8"/>
</dbReference>
<dbReference type="InterPro" id="IPR050748">
    <property type="entry name" value="Glycosyltrans_8_dom-fam"/>
</dbReference>
<evidence type="ECO:0000256" key="7">
    <source>
        <dbReference type="ARBA" id="ARBA00022989"/>
    </source>
</evidence>
<keyword evidence="4" id="KW-0808">Transferase</keyword>